<feature type="region of interest" description="Disordered" evidence="6">
    <location>
        <begin position="69"/>
        <end position="92"/>
    </location>
</feature>
<dbReference type="InterPro" id="IPR036388">
    <property type="entry name" value="WH-like_DNA-bd_sf"/>
</dbReference>
<feature type="compositionally biased region" description="Polar residues" evidence="6">
    <location>
        <begin position="595"/>
        <end position="604"/>
    </location>
</feature>
<protein>
    <recommendedName>
        <fullName evidence="7">B-block binding subunit of TFIIIC domain-containing protein</fullName>
    </recommendedName>
</protein>
<feature type="region of interest" description="Disordered" evidence="6">
    <location>
        <begin position="640"/>
        <end position="673"/>
    </location>
</feature>
<evidence type="ECO:0000256" key="2">
    <source>
        <dbReference type="ARBA" id="ARBA00022553"/>
    </source>
</evidence>
<proteinExistence type="predicted"/>
<name>A8PVQ7_MALGO</name>
<comment type="subcellular location">
    <subcellularLocation>
        <location evidence="1">Nucleus</location>
    </subcellularLocation>
</comment>
<dbReference type="Proteomes" id="UP000008837">
    <property type="component" value="Unassembled WGS sequence"/>
</dbReference>
<comment type="caution">
    <text evidence="8">The sequence shown here is derived from an EMBL/GenBank/DDBJ whole genome shotgun (WGS) entry which is preliminary data.</text>
</comment>
<accession>A8PVQ7</accession>
<evidence type="ECO:0000256" key="5">
    <source>
        <dbReference type="ARBA" id="ARBA00023242"/>
    </source>
</evidence>
<dbReference type="EMBL" id="AAYY01000003">
    <property type="protein sequence ID" value="EDP44449.1"/>
    <property type="molecule type" value="Genomic_DNA"/>
</dbReference>
<evidence type="ECO:0000256" key="4">
    <source>
        <dbReference type="ARBA" id="ARBA00023163"/>
    </source>
</evidence>
<feature type="region of interest" description="Disordered" evidence="6">
    <location>
        <begin position="564"/>
        <end position="628"/>
    </location>
</feature>
<dbReference type="InParanoid" id="A8PVQ7"/>
<dbReference type="GO" id="GO:0006384">
    <property type="term" value="P:transcription initiation at RNA polymerase III promoter"/>
    <property type="evidence" value="ECO:0007669"/>
    <property type="project" value="InterPro"/>
</dbReference>
<feature type="compositionally biased region" description="Low complexity" evidence="6">
    <location>
        <begin position="656"/>
        <end position="668"/>
    </location>
</feature>
<dbReference type="RefSeq" id="XP_001731663.1">
    <property type="nucleotide sequence ID" value="XM_001731611.1"/>
</dbReference>
<evidence type="ECO:0000256" key="1">
    <source>
        <dbReference type="ARBA" id="ARBA00004123"/>
    </source>
</evidence>
<dbReference type="GeneID" id="5855968"/>
<organism evidence="8 9">
    <name type="scientific">Malassezia globosa (strain ATCC MYA-4612 / CBS 7966)</name>
    <name type="common">Dandruff-associated fungus</name>
    <dbReference type="NCBI Taxonomy" id="425265"/>
    <lineage>
        <taxon>Eukaryota</taxon>
        <taxon>Fungi</taxon>
        <taxon>Dikarya</taxon>
        <taxon>Basidiomycota</taxon>
        <taxon>Ustilaginomycotina</taxon>
        <taxon>Malasseziomycetes</taxon>
        <taxon>Malasseziales</taxon>
        <taxon>Malasseziaceae</taxon>
        <taxon>Malassezia</taxon>
    </lineage>
</organism>
<sequence length="1312" mass="144182">MLSRLLQHCIHEVAMDGDEGTDTERLFSFVEAFCRALPQDMQPNLDAPYRAFLWRHLLMDSRIHAGIVRGRAQERTGEQASGTKKPDAKRQSILAKGRASEPLLLTPTPIAYEPLDALVKKHGPDRLRVYVDAEHVRRTLTGSDAPFVSAAAYTALQLVFRARERGLTVVDIGAATQYDQKTVYYLVKVLVDRDLVAKFAAPEMGHVSNYVVGRPFLEQNPQWRAQQNALGTDTDPKHAVDLVGMPSWVDVDVIATQEEQRGDADDERDESVLSLTLPPVMNPHEGEMLAFPMLTEEQSSVWLHSRQDLLSLRLLKMFAQSPSHMTPRRWLATRLGLRRVPTLRRGFLTFLNQRVSAGYLERVRVQLGSTTPLYLRATPLGLERQFTLDAGAEAAGESLSSVSASEQEPMLVLSVAAPLERQLLDHVDACGKGGCTMNELAQHFCFSSEVKRMVEQILSRQVSQGPPPYAPLSICAPFEQEGRERRIRYYTARGFAEKCADEGLSMSVALGYDVPSDGSVPNVPDSLPGECMFESADALCTAMQHVRTHTWGFFRDVCGPVPLRGTKRRANVDPSTGRSKRGRPRKDEVRVKQETAASETTPSDSRAHVSGHRSDAHRPAAPEDAVDECGASEPVAAAHLEPAAPTTRQHDAQAVPERPSSSAAAPARPKSEATNAVPIDPALCASEQQGLASSAAAMTTPSKSARRLAPLSARASRASEARTNLSSFQRTTLLAHVLRHHGGAVDEVDIPRRTRECLDKTPMPGGDLSDRTTRAKTIQHAIKHGVVKVVKLPRPDDPQRPRSIVHLADLVSDALQMALETATKPPPPASTPTTTLAATVPMLHAASTSGATAATASMSHDSACADDGSAAHAPIPMPMPVPPLTQRSTAPWTDTAPVTYGQEGDPMNDPATHHAFARHSYLLRQYYGFPHGSAARLALFLEAARASAMDGHEGSSRGDGRQIIDLSWFITACPLRTFVALVPVKLHTPAVVRAVMGASVRVDQVPMHVSTRLGLRRQSAHRQRFLAYVMQLEELGLAERIPRASRKHDVDHASQDNAAAARDGSMWALVDDAPVFRWPREHVQTMSVRTPEERSQYWAAVREAVQTSEPRRVPVYLCAPHAWRDTFSLRGVQKAFLKRYVHAVPPMEGIRRLASTIFAPVDAVESFFASHHAQAHRTTATIAHKVEARRKQRADEWNAALADVQAMGPPDAAMPRALQQLEKRYVYGRDAMDAPTLRKRIAAALGMQKKRVPKAAPVRRTRRRSSAIWTPGHQDLFRDAYVIVTDRQEACGVCIWHVVSMSLLMIGRLCGS</sequence>
<feature type="compositionally biased region" description="Basic and acidic residues" evidence="6">
    <location>
        <begin position="612"/>
        <end position="621"/>
    </location>
</feature>
<gene>
    <name evidence="8" type="ORF">MGL_0931</name>
</gene>
<reference evidence="8 9" key="1">
    <citation type="journal article" date="2007" name="Proc. Natl. Acad. Sci. U.S.A.">
        <title>Dandruff-associated Malassezia genomes reveal convergent and divergent virulence traits shared with plant and human fungal pathogens.</title>
        <authorList>
            <person name="Xu J."/>
            <person name="Saunders C.W."/>
            <person name="Hu P."/>
            <person name="Grant R.A."/>
            <person name="Boekhout T."/>
            <person name="Kuramae E.E."/>
            <person name="Kronstad J.W."/>
            <person name="Deangelis Y.M."/>
            <person name="Reeder N.L."/>
            <person name="Johnstone K.R."/>
            <person name="Leland M."/>
            <person name="Fieno A.M."/>
            <person name="Begley W.M."/>
            <person name="Sun Y."/>
            <person name="Lacey M.P."/>
            <person name="Chaudhary T."/>
            <person name="Keough T."/>
            <person name="Chu L."/>
            <person name="Sears R."/>
            <person name="Yuan B."/>
            <person name="Dawson T.L.Jr."/>
        </authorList>
    </citation>
    <scope>NUCLEOTIDE SEQUENCE [LARGE SCALE GENOMIC DNA]</scope>
    <source>
        <strain evidence="9">ATCC MYA-4612 / CBS 7966</strain>
    </source>
</reference>
<keyword evidence="4" id="KW-0804">Transcription</keyword>
<dbReference type="Gene3D" id="1.10.10.10">
    <property type="entry name" value="Winged helix-like DNA-binding domain superfamily/Winged helix DNA-binding domain"/>
    <property type="match status" value="1"/>
</dbReference>
<dbReference type="KEGG" id="mgl:MGL_0931"/>
<dbReference type="Pfam" id="PF04182">
    <property type="entry name" value="B-block_TFIIIC"/>
    <property type="match status" value="1"/>
</dbReference>
<evidence type="ECO:0000256" key="3">
    <source>
        <dbReference type="ARBA" id="ARBA00023125"/>
    </source>
</evidence>
<dbReference type="InterPro" id="IPR044210">
    <property type="entry name" value="Tfc3-like"/>
</dbReference>
<evidence type="ECO:0000256" key="6">
    <source>
        <dbReference type="SAM" id="MobiDB-lite"/>
    </source>
</evidence>
<dbReference type="PANTHER" id="PTHR15180:SF1">
    <property type="entry name" value="GENERAL TRANSCRIPTION FACTOR 3C POLYPEPTIDE 1"/>
    <property type="match status" value="1"/>
</dbReference>
<dbReference type="PANTHER" id="PTHR15180">
    <property type="entry name" value="GENERAL TRANSCRIPTION FACTOR 3C POLYPEPTIDE 1"/>
    <property type="match status" value="1"/>
</dbReference>
<evidence type="ECO:0000259" key="7">
    <source>
        <dbReference type="Pfam" id="PF04182"/>
    </source>
</evidence>
<dbReference type="InterPro" id="IPR007309">
    <property type="entry name" value="TFIIIC_Bblock-bd"/>
</dbReference>
<dbReference type="GO" id="GO:0005634">
    <property type="term" value="C:nucleus"/>
    <property type="evidence" value="ECO:0007669"/>
    <property type="project" value="UniProtKB-SubCell"/>
</dbReference>
<dbReference type="VEuPathDB" id="FungiDB:MGL_0931"/>
<dbReference type="GO" id="GO:0003677">
    <property type="term" value="F:DNA binding"/>
    <property type="evidence" value="ECO:0007669"/>
    <property type="project" value="UniProtKB-KW"/>
</dbReference>
<dbReference type="GO" id="GO:0000127">
    <property type="term" value="C:transcription factor TFIIIC complex"/>
    <property type="evidence" value="ECO:0007669"/>
    <property type="project" value="InterPro"/>
</dbReference>
<dbReference type="GO" id="GO:0042791">
    <property type="term" value="P:5S class rRNA transcription by RNA polymerase III"/>
    <property type="evidence" value="ECO:0007669"/>
    <property type="project" value="TreeGrafter"/>
</dbReference>
<evidence type="ECO:0000313" key="9">
    <source>
        <dbReference type="Proteomes" id="UP000008837"/>
    </source>
</evidence>
<keyword evidence="5" id="KW-0539">Nucleus</keyword>
<keyword evidence="3" id="KW-0238">DNA-binding</keyword>
<keyword evidence="2" id="KW-0597">Phosphoprotein</keyword>
<feature type="domain" description="B-block binding subunit of TFIIIC" evidence="7">
    <location>
        <begin position="151"/>
        <end position="212"/>
    </location>
</feature>
<evidence type="ECO:0000313" key="8">
    <source>
        <dbReference type="EMBL" id="EDP44449.1"/>
    </source>
</evidence>
<dbReference type="OrthoDB" id="68020at2759"/>
<keyword evidence="9" id="KW-1185">Reference proteome</keyword>